<proteinExistence type="predicted"/>
<name>A0AAC9IWH6_VIRHA</name>
<dbReference type="AlphaFoldDB" id="A0AAC9IWH6"/>
<evidence type="ECO:0000313" key="1">
    <source>
        <dbReference type="EMBL" id="APC46743.1"/>
    </source>
</evidence>
<reference evidence="1 2" key="1">
    <citation type="submission" date="2016-11" db="EMBL/GenBank/DDBJ databases">
        <title>Complete genome sequencing of Virgibacillus halodenitrificans PDB-F2.</title>
        <authorList>
            <person name="Sun Z."/>
            <person name="Zhou Y."/>
            <person name="Li H."/>
        </authorList>
    </citation>
    <scope>NUCLEOTIDE SEQUENCE [LARGE SCALE GENOMIC DNA]</scope>
    <source>
        <strain evidence="1 2">PDB-F2</strain>
    </source>
</reference>
<dbReference type="KEGG" id="vhl:BME96_00300"/>
<gene>
    <name evidence="1" type="ORF">BME96_00300</name>
</gene>
<protein>
    <submittedName>
        <fullName evidence="1">Uncharacterized protein</fullName>
    </submittedName>
</protein>
<sequence length="102" mass="11486">MRSPKCFRWDEFTKSQDVASLAFQPLYALRGLIEASPPTGQGKLRQQGIARRKCVFSFSRSLHISPSLLFTIISRNKNCVHLHPECALYKLIGAEGGRLLPE</sequence>
<evidence type="ECO:0000313" key="2">
    <source>
        <dbReference type="Proteomes" id="UP000182945"/>
    </source>
</evidence>
<organism evidence="1 2">
    <name type="scientific">Virgibacillus halodenitrificans</name>
    <name type="common">Bacillus halodenitrificans</name>
    <dbReference type="NCBI Taxonomy" id="1482"/>
    <lineage>
        <taxon>Bacteria</taxon>
        <taxon>Bacillati</taxon>
        <taxon>Bacillota</taxon>
        <taxon>Bacilli</taxon>
        <taxon>Bacillales</taxon>
        <taxon>Bacillaceae</taxon>
        <taxon>Virgibacillus</taxon>
    </lineage>
</organism>
<dbReference type="Proteomes" id="UP000182945">
    <property type="component" value="Chromosome"/>
</dbReference>
<dbReference type="EMBL" id="CP017962">
    <property type="protein sequence ID" value="APC46743.1"/>
    <property type="molecule type" value="Genomic_DNA"/>
</dbReference>
<accession>A0AAC9IWH6</accession>